<dbReference type="KEGG" id="lbc:LACBIDRAFT_328125"/>
<dbReference type="HOGENOM" id="CLU_514887_0_0_1"/>
<sequence>MVDGVPFKLDNHQLSSPTGVQSANYLSSPLSAIANISALSTSLGVRAVLKKIPTQEEEHKKQSNLPHPARPLLFPSTHGPQVTGARKDGNAKHCTMMGFSLSLAMSMSYTPSKIHILKKDISALVNDLSIHPSTLSSQARAAQPQVLASQKSFFNGNSGSVGQWESQPSPTPPAILGTTGTPPSTCRVRAHNTTLQTASFRKMISPYIGSPPEFINLLNNLLDHAISIQSSHFVVAVVPLLRSLAVFLFLRTFVRYLFGSPPRSSQFNSQVEDPAPPTVESKVDIPPPVNPHLLEVIIDSCRGDSDWFNRVMRGLAIQRQQATYKGKVGMNIYLVNRRAGASMTESYAALCVAWGIATGDPDHKDVAFEVKVDEEECIFRDERARGSLDEEMCPTGFNAPVQDFSVADFLDIGEKPHVTGFHWKGQLFCLPETLRLPYLRHTPNLATLTLTSCDIAIDDFVGILQYCPKLETADVDRIGANTPILTTTLPCKTRTPFPHCLTKLTVTSAIDTHELFNSLQLKLDRPLMT</sequence>
<evidence type="ECO:0000313" key="3">
    <source>
        <dbReference type="Proteomes" id="UP000001194"/>
    </source>
</evidence>
<dbReference type="InParanoid" id="B0DDU4"/>
<dbReference type="EMBL" id="DS547105">
    <property type="protein sequence ID" value="EDR07147.1"/>
    <property type="molecule type" value="Genomic_DNA"/>
</dbReference>
<feature type="region of interest" description="Disordered" evidence="1">
    <location>
        <begin position="158"/>
        <end position="183"/>
    </location>
</feature>
<protein>
    <submittedName>
        <fullName evidence="2">Predicted protein</fullName>
    </submittedName>
</protein>
<name>B0DDU4_LACBS</name>
<dbReference type="RefSeq" id="XP_001882078.1">
    <property type="nucleotide sequence ID" value="XM_001882043.1"/>
</dbReference>
<feature type="compositionally biased region" description="Polar residues" evidence="1">
    <location>
        <begin position="158"/>
        <end position="168"/>
    </location>
</feature>
<feature type="region of interest" description="Disordered" evidence="1">
    <location>
        <begin position="263"/>
        <end position="284"/>
    </location>
</feature>
<organism evidence="3">
    <name type="scientific">Laccaria bicolor (strain S238N-H82 / ATCC MYA-4686)</name>
    <name type="common">Bicoloured deceiver</name>
    <name type="synonym">Laccaria laccata var. bicolor</name>
    <dbReference type="NCBI Taxonomy" id="486041"/>
    <lineage>
        <taxon>Eukaryota</taxon>
        <taxon>Fungi</taxon>
        <taxon>Dikarya</taxon>
        <taxon>Basidiomycota</taxon>
        <taxon>Agaricomycotina</taxon>
        <taxon>Agaricomycetes</taxon>
        <taxon>Agaricomycetidae</taxon>
        <taxon>Agaricales</taxon>
        <taxon>Agaricineae</taxon>
        <taxon>Hydnangiaceae</taxon>
        <taxon>Laccaria</taxon>
    </lineage>
</organism>
<dbReference type="Proteomes" id="UP000001194">
    <property type="component" value="Unassembled WGS sequence"/>
</dbReference>
<reference evidence="2 3" key="1">
    <citation type="journal article" date="2008" name="Nature">
        <title>The genome of Laccaria bicolor provides insights into mycorrhizal symbiosis.</title>
        <authorList>
            <person name="Martin F."/>
            <person name="Aerts A."/>
            <person name="Ahren D."/>
            <person name="Brun A."/>
            <person name="Danchin E.G.J."/>
            <person name="Duchaussoy F."/>
            <person name="Gibon J."/>
            <person name="Kohler A."/>
            <person name="Lindquist E."/>
            <person name="Pereda V."/>
            <person name="Salamov A."/>
            <person name="Shapiro H.J."/>
            <person name="Wuyts J."/>
            <person name="Blaudez D."/>
            <person name="Buee M."/>
            <person name="Brokstein P."/>
            <person name="Canbaeck B."/>
            <person name="Cohen D."/>
            <person name="Courty P.E."/>
            <person name="Coutinho P.M."/>
            <person name="Delaruelle C."/>
            <person name="Detter J.C."/>
            <person name="Deveau A."/>
            <person name="DiFazio S."/>
            <person name="Duplessis S."/>
            <person name="Fraissinet-Tachet L."/>
            <person name="Lucic E."/>
            <person name="Frey-Klett P."/>
            <person name="Fourrey C."/>
            <person name="Feussner I."/>
            <person name="Gay G."/>
            <person name="Grimwood J."/>
            <person name="Hoegger P.J."/>
            <person name="Jain P."/>
            <person name="Kilaru S."/>
            <person name="Labbe J."/>
            <person name="Lin Y.C."/>
            <person name="Legue V."/>
            <person name="Le Tacon F."/>
            <person name="Marmeisse R."/>
            <person name="Melayah D."/>
            <person name="Montanini B."/>
            <person name="Muratet M."/>
            <person name="Nehls U."/>
            <person name="Niculita-Hirzel H."/>
            <person name="Oudot-Le Secq M.P."/>
            <person name="Peter M."/>
            <person name="Quesneville H."/>
            <person name="Rajashekar B."/>
            <person name="Reich M."/>
            <person name="Rouhier N."/>
            <person name="Schmutz J."/>
            <person name="Yin T."/>
            <person name="Chalot M."/>
            <person name="Henrissat B."/>
            <person name="Kuees U."/>
            <person name="Lucas S."/>
            <person name="Van de Peer Y."/>
            <person name="Podila G.K."/>
            <person name="Polle A."/>
            <person name="Pukkila P.J."/>
            <person name="Richardson P.M."/>
            <person name="Rouze P."/>
            <person name="Sanders I.R."/>
            <person name="Stajich J.E."/>
            <person name="Tunlid A."/>
            <person name="Tuskan G."/>
            <person name="Grigoriev I.V."/>
        </authorList>
    </citation>
    <scope>NUCLEOTIDE SEQUENCE [LARGE SCALE GENOMIC DNA]</scope>
    <source>
        <strain evidence="3">S238N-H82 / ATCC MYA-4686</strain>
    </source>
</reference>
<proteinExistence type="predicted"/>
<keyword evidence="3" id="KW-1185">Reference proteome</keyword>
<evidence type="ECO:0000313" key="2">
    <source>
        <dbReference type="EMBL" id="EDR07147.1"/>
    </source>
</evidence>
<accession>B0DDU4</accession>
<evidence type="ECO:0000256" key="1">
    <source>
        <dbReference type="SAM" id="MobiDB-lite"/>
    </source>
</evidence>
<gene>
    <name evidence="2" type="ORF">LACBIDRAFT_328125</name>
</gene>
<dbReference type="AlphaFoldDB" id="B0DDU4"/>
<dbReference type="GeneID" id="6077673"/>